<sequence length="140" mass="16560">MKIVEKCSKEDYDLVKKKVIEHNMEQLPDHIKTPNETIGFLLKDEEGIVKGGITGNMFWHHMHIEFLWVDKSLRGKGYGRELLRKLEEFAVESECRLIYLDTFSFQAPDFYQNNGFQVFGVIEDHPKGFNQYFLQKRLTE</sequence>
<proteinExistence type="predicted"/>
<feature type="domain" description="N-acetyltransferase" evidence="1">
    <location>
        <begin position="1"/>
        <end position="139"/>
    </location>
</feature>
<evidence type="ECO:0000259" key="1">
    <source>
        <dbReference type="PROSITE" id="PS51186"/>
    </source>
</evidence>
<evidence type="ECO:0000313" key="3">
    <source>
        <dbReference type="Proteomes" id="UP000198584"/>
    </source>
</evidence>
<dbReference type="Proteomes" id="UP000198584">
    <property type="component" value="Unassembled WGS sequence"/>
</dbReference>
<keyword evidence="2" id="KW-0808">Transferase</keyword>
<dbReference type="AlphaFoldDB" id="A0A1H3ZPP9"/>
<dbReference type="Gene3D" id="3.40.630.30">
    <property type="match status" value="1"/>
</dbReference>
<keyword evidence="3" id="KW-1185">Reference proteome</keyword>
<dbReference type="GO" id="GO:0016747">
    <property type="term" value="F:acyltransferase activity, transferring groups other than amino-acyl groups"/>
    <property type="evidence" value="ECO:0007669"/>
    <property type="project" value="InterPro"/>
</dbReference>
<dbReference type="InterPro" id="IPR016181">
    <property type="entry name" value="Acyl_CoA_acyltransferase"/>
</dbReference>
<organism evidence="2 3">
    <name type="scientific">Thalassobacillus cyri</name>
    <dbReference type="NCBI Taxonomy" id="571932"/>
    <lineage>
        <taxon>Bacteria</taxon>
        <taxon>Bacillati</taxon>
        <taxon>Bacillota</taxon>
        <taxon>Bacilli</taxon>
        <taxon>Bacillales</taxon>
        <taxon>Bacillaceae</taxon>
        <taxon>Thalassobacillus</taxon>
    </lineage>
</organism>
<dbReference type="OrthoDB" id="9787920at2"/>
<dbReference type="RefSeq" id="WP_093043312.1">
    <property type="nucleotide sequence ID" value="NZ_FNQR01000003.1"/>
</dbReference>
<dbReference type="SUPFAM" id="SSF55729">
    <property type="entry name" value="Acyl-CoA N-acyltransferases (Nat)"/>
    <property type="match status" value="1"/>
</dbReference>
<reference evidence="3" key="1">
    <citation type="submission" date="2016-10" db="EMBL/GenBank/DDBJ databases">
        <authorList>
            <person name="Varghese N."/>
            <person name="Submissions S."/>
        </authorList>
    </citation>
    <scope>NUCLEOTIDE SEQUENCE [LARGE SCALE GENOMIC DNA]</scope>
    <source>
        <strain evidence="3">CCM7597</strain>
    </source>
</reference>
<evidence type="ECO:0000313" key="2">
    <source>
        <dbReference type="EMBL" id="SEA25743.1"/>
    </source>
</evidence>
<name>A0A1H3ZPP9_9BACI</name>
<dbReference type="InterPro" id="IPR000182">
    <property type="entry name" value="GNAT_dom"/>
</dbReference>
<dbReference type="CDD" id="cd04301">
    <property type="entry name" value="NAT_SF"/>
    <property type="match status" value="1"/>
</dbReference>
<gene>
    <name evidence="2" type="ORF">SAMN05421743_103324</name>
</gene>
<protein>
    <submittedName>
        <fullName evidence="2">Acetyltransferase (GNAT) family protein</fullName>
    </submittedName>
</protein>
<dbReference type="PROSITE" id="PS51186">
    <property type="entry name" value="GNAT"/>
    <property type="match status" value="1"/>
</dbReference>
<accession>A0A1H3ZPP9</accession>
<dbReference type="EMBL" id="FNQR01000003">
    <property type="protein sequence ID" value="SEA25743.1"/>
    <property type="molecule type" value="Genomic_DNA"/>
</dbReference>
<dbReference type="Pfam" id="PF00583">
    <property type="entry name" value="Acetyltransf_1"/>
    <property type="match status" value="1"/>
</dbReference>
<dbReference type="STRING" id="571932.SAMN05421743_103324"/>